<protein>
    <submittedName>
        <fullName evidence="2">Uncharacterized protein</fullName>
    </submittedName>
</protein>
<comment type="caution">
    <text evidence="2">The sequence shown here is derived from an EMBL/GenBank/DDBJ whole genome shotgun (WGS) entry which is preliminary data.</text>
</comment>
<dbReference type="AlphaFoldDB" id="A0AAD1XFL2"/>
<dbReference type="Proteomes" id="UP001295684">
    <property type="component" value="Unassembled WGS sequence"/>
</dbReference>
<evidence type="ECO:0000313" key="2">
    <source>
        <dbReference type="EMBL" id="CAI2370348.1"/>
    </source>
</evidence>
<dbReference type="EMBL" id="CAMPGE010011521">
    <property type="protein sequence ID" value="CAI2370348.1"/>
    <property type="molecule type" value="Genomic_DNA"/>
</dbReference>
<name>A0AAD1XFL2_EUPCR</name>
<feature type="region of interest" description="Disordered" evidence="1">
    <location>
        <begin position="25"/>
        <end position="65"/>
    </location>
</feature>
<feature type="region of interest" description="Disordered" evidence="1">
    <location>
        <begin position="153"/>
        <end position="173"/>
    </location>
</feature>
<proteinExistence type="predicted"/>
<evidence type="ECO:0000313" key="3">
    <source>
        <dbReference type="Proteomes" id="UP001295684"/>
    </source>
</evidence>
<organism evidence="2 3">
    <name type="scientific">Euplotes crassus</name>
    <dbReference type="NCBI Taxonomy" id="5936"/>
    <lineage>
        <taxon>Eukaryota</taxon>
        <taxon>Sar</taxon>
        <taxon>Alveolata</taxon>
        <taxon>Ciliophora</taxon>
        <taxon>Intramacronucleata</taxon>
        <taxon>Spirotrichea</taxon>
        <taxon>Hypotrichia</taxon>
        <taxon>Euplotida</taxon>
        <taxon>Euplotidae</taxon>
        <taxon>Moneuplotes</taxon>
    </lineage>
</organism>
<gene>
    <name evidence="2" type="ORF">ECRASSUSDP1_LOCUS11659</name>
</gene>
<accession>A0AAD1XFL2</accession>
<evidence type="ECO:0000256" key="1">
    <source>
        <dbReference type="SAM" id="MobiDB-lite"/>
    </source>
</evidence>
<sequence>MFCHATSSGPRLVRPKAIRPVDITINQSEHPETKPPLNKPQPITPPLHSDSLPLPPSHPNATLPTPLLHSHPIILPIPTLPHSQPKDDAQDLFSIVIESSLMTQRLHKVLEIFQNSKNPNINSTKMSLELNDNFHSLSLHSQNPPLPLADPCPSPPTVQSTKAASVGQDSSPKTQCMKSIGKLGGKFVNTDHQPSLFRSPKHLIRKLQEVHLLINQNKGEPNQEIPKRERLYNNFIKSLRKYLEEDFIKNYGGFFCTSNSEQIKNYNKNLTEYIKVFFGKEITTDNTSLYDGKWEGFQFIFGSFISKKIMKQMISSSKEKAFFYNLQKCLKNCSQKKLAILLKNEHLVELISFLFESGKIVEVLS</sequence>
<keyword evidence="3" id="KW-1185">Reference proteome</keyword>
<reference evidence="2" key="1">
    <citation type="submission" date="2023-07" db="EMBL/GenBank/DDBJ databases">
        <authorList>
            <consortium name="AG Swart"/>
            <person name="Singh M."/>
            <person name="Singh A."/>
            <person name="Seah K."/>
            <person name="Emmerich C."/>
        </authorList>
    </citation>
    <scope>NUCLEOTIDE SEQUENCE</scope>
    <source>
        <strain evidence="2">DP1</strain>
    </source>
</reference>
<feature type="compositionally biased region" description="Polar residues" evidence="1">
    <location>
        <begin position="157"/>
        <end position="173"/>
    </location>
</feature>